<reference evidence="2" key="1">
    <citation type="submission" date="2023-05" db="EMBL/GenBank/DDBJ databases">
        <authorList>
            <person name="Zhang X."/>
        </authorList>
    </citation>
    <scope>NUCLEOTIDE SEQUENCE</scope>
    <source>
        <strain evidence="2">BD1B2-1</strain>
    </source>
</reference>
<dbReference type="AlphaFoldDB" id="A0AAE3R4E5"/>
<evidence type="ECO:0000259" key="1">
    <source>
        <dbReference type="Pfam" id="PF09346"/>
    </source>
</evidence>
<evidence type="ECO:0000313" key="3">
    <source>
        <dbReference type="Proteomes" id="UP001232063"/>
    </source>
</evidence>
<protein>
    <recommendedName>
        <fullName evidence="1">Knr4/Smi1-like domain-containing protein</fullName>
    </recommendedName>
</protein>
<feature type="domain" description="Knr4/Smi1-like" evidence="1">
    <location>
        <begin position="20"/>
        <end position="148"/>
    </location>
</feature>
<dbReference type="InterPro" id="IPR018958">
    <property type="entry name" value="Knr4/Smi1-like_dom"/>
</dbReference>
<dbReference type="Proteomes" id="UP001232063">
    <property type="component" value="Unassembled WGS sequence"/>
</dbReference>
<dbReference type="RefSeq" id="WP_314510683.1">
    <property type="nucleotide sequence ID" value="NZ_JASJOU010000003.1"/>
</dbReference>
<dbReference type="SUPFAM" id="SSF160631">
    <property type="entry name" value="SMI1/KNR4-like"/>
    <property type="match status" value="1"/>
</dbReference>
<dbReference type="EMBL" id="JASJOU010000003">
    <property type="protein sequence ID" value="MDJ1501189.1"/>
    <property type="molecule type" value="Genomic_DNA"/>
</dbReference>
<dbReference type="Pfam" id="PF09346">
    <property type="entry name" value="SMI1_KNR4"/>
    <property type="match status" value="1"/>
</dbReference>
<name>A0AAE3R4E5_9BACT</name>
<gene>
    <name evidence="2" type="ORF">QNI22_11045</name>
</gene>
<comment type="caution">
    <text evidence="2">The sequence shown here is derived from an EMBL/GenBank/DDBJ whole genome shotgun (WGS) entry which is preliminary data.</text>
</comment>
<accession>A0AAE3R4E5</accession>
<proteinExistence type="predicted"/>
<keyword evidence="3" id="KW-1185">Reference proteome</keyword>
<sequence length="155" mass="18288">MEKLYFEGYHKLTEISKTRQNELEYFEHTYQLHLPAAYKEFVSRGGDVFLDVWYGGGLYTQFKVIGSIISSMKRIVEEDGADLRNYFPFAHYSEDQFWFFYLTDGDNPPVYKYDIALFWYGNNYISGASEWGLPRGVIKAADSFTEYVFEISKEY</sequence>
<dbReference type="InterPro" id="IPR037883">
    <property type="entry name" value="Knr4/Smi1-like_sf"/>
</dbReference>
<organism evidence="2 3">
    <name type="scientific">Xanthocytophaga agilis</name>
    <dbReference type="NCBI Taxonomy" id="3048010"/>
    <lineage>
        <taxon>Bacteria</taxon>
        <taxon>Pseudomonadati</taxon>
        <taxon>Bacteroidota</taxon>
        <taxon>Cytophagia</taxon>
        <taxon>Cytophagales</taxon>
        <taxon>Rhodocytophagaceae</taxon>
        <taxon>Xanthocytophaga</taxon>
    </lineage>
</organism>
<evidence type="ECO:0000313" key="2">
    <source>
        <dbReference type="EMBL" id="MDJ1501189.1"/>
    </source>
</evidence>
<dbReference type="Gene3D" id="3.40.1580.10">
    <property type="entry name" value="SMI1/KNR4-like"/>
    <property type="match status" value="1"/>
</dbReference>